<dbReference type="PROSITE" id="PS51387">
    <property type="entry name" value="FAD_PCMH"/>
    <property type="match status" value="1"/>
</dbReference>
<keyword evidence="4" id="KW-0560">Oxidoreductase</keyword>
<evidence type="ECO:0000259" key="5">
    <source>
        <dbReference type="PROSITE" id="PS51387"/>
    </source>
</evidence>
<dbReference type="InterPro" id="IPR016169">
    <property type="entry name" value="FAD-bd_PCMH_sub2"/>
</dbReference>
<dbReference type="Gene3D" id="3.30.465.10">
    <property type="match status" value="1"/>
</dbReference>
<evidence type="ECO:0000256" key="4">
    <source>
        <dbReference type="ARBA" id="ARBA00023002"/>
    </source>
</evidence>
<keyword evidence="7" id="KW-1185">Reference proteome</keyword>
<evidence type="ECO:0000256" key="3">
    <source>
        <dbReference type="ARBA" id="ARBA00022827"/>
    </source>
</evidence>
<organism evidence="6 7">
    <name type="scientific">Russula ochroleuca</name>
    <dbReference type="NCBI Taxonomy" id="152965"/>
    <lineage>
        <taxon>Eukaryota</taxon>
        <taxon>Fungi</taxon>
        <taxon>Dikarya</taxon>
        <taxon>Basidiomycota</taxon>
        <taxon>Agaricomycotina</taxon>
        <taxon>Agaricomycetes</taxon>
        <taxon>Russulales</taxon>
        <taxon>Russulaceae</taxon>
        <taxon>Russula</taxon>
    </lineage>
</organism>
<dbReference type="EMBL" id="WHVB01000013">
    <property type="protein sequence ID" value="KAF8477727.1"/>
    <property type="molecule type" value="Genomic_DNA"/>
</dbReference>
<keyword evidence="3" id="KW-0274">FAD</keyword>
<comment type="similarity">
    <text evidence="1">Belongs to the oxygen-dependent FAD-linked oxidoreductase family.</text>
</comment>
<dbReference type="OrthoDB" id="2151789at2759"/>
<dbReference type="Pfam" id="PF01565">
    <property type="entry name" value="FAD_binding_4"/>
    <property type="match status" value="1"/>
</dbReference>
<sequence>MRAALSPPSAVSGEERKCIQIRILLLPNSSRTTIMLGAALLLRALGLAKALQDHSGVSQENFAAYALSLSLWNTTHSKAACEKIAQSISSASQVFYSDSQEFELDISHWVDSSSQVPVCSVEPAVPDDVASILQQIARARVPFAVKGGGHTNILGFSSTPGVHISMTRFNHIAISEDSRTVEIGAGPTWGDVYTYLVPKGFNVAGGRMDGVGVAGLTLGGGECHSLFWLYGLTVDTVAEFHIVSPNGTEIVVTKADEDLWFALKGGFNNYGIVTKFTLKLYPQTNVWGASLVFEGELADAAKAAFVKYLSRPHDHKAVQLGHFMYINGSVSFGLSLFYDGPEPPMGLYDELLNLTSTTTTIFQGTFTDFMSTQVSPKYKRVYSNGIPMSRYTEPIMKAYTNEIKFWGDRLSQYDNRVSLFYILEPFEPDFLTHGEPSAYPPDRSLAVFPSLVYVSWTNASADVYMADAVRLSAASLVEAAIQDGQDLEDAATYVNYAIFGTPLERMYGKHLERLRRIRKKYDPEDVMGLAGGWKF</sequence>
<evidence type="ECO:0000313" key="6">
    <source>
        <dbReference type="EMBL" id="KAF8477727.1"/>
    </source>
</evidence>
<dbReference type="Proteomes" id="UP000759537">
    <property type="component" value="Unassembled WGS sequence"/>
</dbReference>
<gene>
    <name evidence="6" type="ORF">DFH94DRAFT_694547</name>
</gene>
<reference evidence="6" key="2">
    <citation type="journal article" date="2020" name="Nat. Commun.">
        <title>Large-scale genome sequencing of mycorrhizal fungi provides insights into the early evolution of symbiotic traits.</title>
        <authorList>
            <person name="Miyauchi S."/>
            <person name="Kiss E."/>
            <person name="Kuo A."/>
            <person name="Drula E."/>
            <person name="Kohler A."/>
            <person name="Sanchez-Garcia M."/>
            <person name="Morin E."/>
            <person name="Andreopoulos B."/>
            <person name="Barry K.W."/>
            <person name="Bonito G."/>
            <person name="Buee M."/>
            <person name="Carver A."/>
            <person name="Chen C."/>
            <person name="Cichocki N."/>
            <person name="Clum A."/>
            <person name="Culley D."/>
            <person name="Crous P.W."/>
            <person name="Fauchery L."/>
            <person name="Girlanda M."/>
            <person name="Hayes R.D."/>
            <person name="Keri Z."/>
            <person name="LaButti K."/>
            <person name="Lipzen A."/>
            <person name="Lombard V."/>
            <person name="Magnuson J."/>
            <person name="Maillard F."/>
            <person name="Murat C."/>
            <person name="Nolan M."/>
            <person name="Ohm R.A."/>
            <person name="Pangilinan J."/>
            <person name="Pereira M.F."/>
            <person name="Perotto S."/>
            <person name="Peter M."/>
            <person name="Pfister S."/>
            <person name="Riley R."/>
            <person name="Sitrit Y."/>
            <person name="Stielow J.B."/>
            <person name="Szollosi G."/>
            <person name="Zifcakova L."/>
            <person name="Stursova M."/>
            <person name="Spatafora J.W."/>
            <person name="Tedersoo L."/>
            <person name="Vaario L.M."/>
            <person name="Yamada A."/>
            <person name="Yan M."/>
            <person name="Wang P."/>
            <person name="Xu J."/>
            <person name="Bruns T."/>
            <person name="Baldrian P."/>
            <person name="Vilgalys R."/>
            <person name="Dunand C."/>
            <person name="Henrissat B."/>
            <person name="Grigoriev I.V."/>
            <person name="Hibbett D."/>
            <person name="Nagy L.G."/>
            <person name="Martin F.M."/>
        </authorList>
    </citation>
    <scope>NUCLEOTIDE SEQUENCE</scope>
    <source>
        <strain evidence="6">Prilba</strain>
    </source>
</reference>
<protein>
    <submittedName>
        <fullName evidence="6">FAD dependent oxidoreductase</fullName>
    </submittedName>
</protein>
<name>A0A9P5MSH9_9AGAM</name>
<dbReference type="InterPro" id="IPR036318">
    <property type="entry name" value="FAD-bd_PCMH-like_sf"/>
</dbReference>
<proteinExistence type="inferred from homology"/>
<accession>A0A9P5MSH9</accession>
<feature type="domain" description="FAD-binding PCMH-type" evidence="5">
    <location>
        <begin position="113"/>
        <end position="283"/>
    </location>
</feature>
<keyword evidence="2" id="KW-0285">Flavoprotein</keyword>
<dbReference type="InterPro" id="IPR012951">
    <property type="entry name" value="BBE"/>
</dbReference>
<dbReference type="InterPro" id="IPR016166">
    <property type="entry name" value="FAD-bd_PCMH"/>
</dbReference>
<dbReference type="Pfam" id="PF08031">
    <property type="entry name" value="BBE"/>
    <property type="match status" value="1"/>
</dbReference>
<evidence type="ECO:0000256" key="2">
    <source>
        <dbReference type="ARBA" id="ARBA00022630"/>
    </source>
</evidence>
<dbReference type="AlphaFoldDB" id="A0A9P5MSH9"/>
<comment type="caution">
    <text evidence="6">The sequence shown here is derived from an EMBL/GenBank/DDBJ whole genome shotgun (WGS) entry which is preliminary data.</text>
</comment>
<evidence type="ECO:0000313" key="7">
    <source>
        <dbReference type="Proteomes" id="UP000759537"/>
    </source>
</evidence>
<dbReference type="PANTHER" id="PTHR42973:SF13">
    <property type="entry name" value="FAD-BINDING PCMH-TYPE DOMAIN-CONTAINING PROTEIN"/>
    <property type="match status" value="1"/>
</dbReference>
<dbReference type="PANTHER" id="PTHR42973">
    <property type="entry name" value="BINDING OXIDOREDUCTASE, PUTATIVE (AFU_ORTHOLOGUE AFUA_1G17690)-RELATED"/>
    <property type="match status" value="1"/>
</dbReference>
<dbReference type="InterPro" id="IPR050416">
    <property type="entry name" value="FAD-linked_Oxidoreductase"/>
</dbReference>
<dbReference type="InterPro" id="IPR006094">
    <property type="entry name" value="Oxid_FAD_bind_N"/>
</dbReference>
<reference evidence="6" key="1">
    <citation type="submission" date="2019-10" db="EMBL/GenBank/DDBJ databases">
        <authorList>
            <consortium name="DOE Joint Genome Institute"/>
            <person name="Kuo A."/>
            <person name="Miyauchi S."/>
            <person name="Kiss E."/>
            <person name="Drula E."/>
            <person name="Kohler A."/>
            <person name="Sanchez-Garcia M."/>
            <person name="Andreopoulos B."/>
            <person name="Barry K.W."/>
            <person name="Bonito G."/>
            <person name="Buee M."/>
            <person name="Carver A."/>
            <person name="Chen C."/>
            <person name="Cichocki N."/>
            <person name="Clum A."/>
            <person name="Culley D."/>
            <person name="Crous P.W."/>
            <person name="Fauchery L."/>
            <person name="Girlanda M."/>
            <person name="Hayes R."/>
            <person name="Keri Z."/>
            <person name="LaButti K."/>
            <person name="Lipzen A."/>
            <person name="Lombard V."/>
            <person name="Magnuson J."/>
            <person name="Maillard F."/>
            <person name="Morin E."/>
            <person name="Murat C."/>
            <person name="Nolan M."/>
            <person name="Ohm R."/>
            <person name="Pangilinan J."/>
            <person name="Pereira M."/>
            <person name="Perotto S."/>
            <person name="Peter M."/>
            <person name="Riley R."/>
            <person name="Sitrit Y."/>
            <person name="Stielow B."/>
            <person name="Szollosi G."/>
            <person name="Zifcakova L."/>
            <person name="Stursova M."/>
            <person name="Spatafora J.W."/>
            <person name="Tedersoo L."/>
            <person name="Vaario L.-M."/>
            <person name="Yamada A."/>
            <person name="Yan M."/>
            <person name="Wang P."/>
            <person name="Xu J."/>
            <person name="Bruns T."/>
            <person name="Baldrian P."/>
            <person name="Vilgalys R."/>
            <person name="Henrissat B."/>
            <person name="Grigoriev I.V."/>
            <person name="Hibbett D."/>
            <person name="Nagy L.G."/>
            <person name="Martin F.M."/>
        </authorList>
    </citation>
    <scope>NUCLEOTIDE SEQUENCE</scope>
    <source>
        <strain evidence="6">Prilba</strain>
    </source>
</reference>
<dbReference type="GO" id="GO:0071949">
    <property type="term" value="F:FAD binding"/>
    <property type="evidence" value="ECO:0007669"/>
    <property type="project" value="InterPro"/>
</dbReference>
<evidence type="ECO:0000256" key="1">
    <source>
        <dbReference type="ARBA" id="ARBA00005466"/>
    </source>
</evidence>
<dbReference type="GO" id="GO:0016491">
    <property type="term" value="F:oxidoreductase activity"/>
    <property type="evidence" value="ECO:0007669"/>
    <property type="project" value="UniProtKB-KW"/>
</dbReference>
<dbReference type="Gene3D" id="3.40.462.20">
    <property type="match status" value="1"/>
</dbReference>
<dbReference type="SUPFAM" id="SSF56176">
    <property type="entry name" value="FAD-binding/transporter-associated domain-like"/>
    <property type="match status" value="1"/>
</dbReference>